<dbReference type="AlphaFoldDB" id="A0A8D8GH51"/>
<dbReference type="EMBL" id="HBUE01265943">
    <property type="protein sequence ID" value="CAG6561251.1"/>
    <property type="molecule type" value="Transcribed_RNA"/>
</dbReference>
<evidence type="ECO:0000313" key="2">
    <source>
        <dbReference type="EMBL" id="CAG6509847.1"/>
    </source>
</evidence>
<feature type="region of interest" description="Disordered" evidence="1">
    <location>
        <begin position="97"/>
        <end position="128"/>
    </location>
</feature>
<accession>A0A8D8GH51</accession>
<dbReference type="EMBL" id="HBUE01160753">
    <property type="protein sequence ID" value="CAG6509847.1"/>
    <property type="molecule type" value="Transcribed_RNA"/>
</dbReference>
<name>A0A8D8GH51_CULPI</name>
<evidence type="ECO:0000256" key="1">
    <source>
        <dbReference type="SAM" id="MobiDB-lite"/>
    </source>
</evidence>
<sequence length="128" mass="14564">MRRGTSSAATSERARVVRLKVAKVAPRITGVTMSPLVPVWRALPRASLRAAPTLSNVANRWRGWRKSESPTRTRRITWLCRSVYVRERTAAVCSSNRYNKNTNSNLSPGCTRRQTSRTSSNLQKWVHR</sequence>
<reference evidence="2" key="1">
    <citation type="submission" date="2021-05" db="EMBL/GenBank/DDBJ databases">
        <authorList>
            <person name="Alioto T."/>
            <person name="Alioto T."/>
            <person name="Gomez Garrido J."/>
        </authorList>
    </citation>
    <scope>NUCLEOTIDE SEQUENCE</scope>
</reference>
<protein>
    <submittedName>
        <fullName evidence="2">(northern house mosquito) hypothetical protein</fullName>
    </submittedName>
</protein>
<proteinExistence type="predicted"/>
<organism evidence="2">
    <name type="scientific">Culex pipiens</name>
    <name type="common">House mosquito</name>
    <dbReference type="NCBI Taxonomy" id="7175"/>
    <lineage>
        <taxon>Eukaryota</taxon>
        <taxon>Metazoa</taxon>
        <taxon>Ecdysozoa</taxon>
        <taxon>Arthropoda</taxon>
        <taxon>Hexapoda</taxon>
        <taxon>Insecta</taxon>
        <taxon>Pterygota</taxon>
        <taxon>Neoptera</taxon>
        <taxon>Endopterygota</taxon>
        <taxon>Diptera</taxon>
        <taxon>Nematocera</taxon>
        <taxon>Culicoidea</taxon>
        <taxon>Culicidae</taxon>
        <taxon>Culicinae</taxon>
        <taxon>Culicini</taxon>
        <taxon>Culex</taxon>
        <taxon>Culex</taxon>
    </lineage>
</organism>